<keyword evidence="3" id="KW-1185">Reference proteome</keyword>
<sequence length="218" mass="22025">MSKRIAAVLSIALTMPTLALTATPAMAGTPTAGNAAAPAAGNAVAPTVEKLEQALLTPAQAPTGFTFHSRMVVATSVVPEAVADPCKDAAPKFVDSLGGSVTVSFQKGGKEGTVITEAINAVGAKAAADHIKRHQTVLEKCPAVTKNVTYSKWEVPQVGAPAVGFVVTIAQEKEPVEKMITVAVSHGDVLATFTAEAADSAALTAAVTAGVAKIKQTV</sequence>
<dbReference type="RefSeq" id="WP_203804884.1">
    <property type="nucleotide sequence ID" value="NZ_BAAAQE010000094.1"/>
</dbReference>
<comment type="caution">
    <text evidence="2">The sequence shown here is derived from an EMBL/GenBank/DDBJ whole genome shotgun (WGS) entry which is preliminary data.</text>
</comment>
<feature type="chain" id="PRO_5046102733" description="PknH-like extracellular domain-containing protein" evidence="1">
    <location>
        <begin position="28"/>
        <end position="218"/>
    </location>
</feature>
<gene>
    <name evidence="2" type="ORF">Aco03nite_075280</name>
</gene>
<feature type="signal peptide" evidence="1">
    <location>
        <begin position="1"/>
        <end position="27"/>
    </location>
</feature>
<keyword evidence="1" id="KW-0732">Signal</keyword>
<dbReference type="EMBL" id="BOMG01000094">
    <property type="protein sequence ID" value="GID59124.1"/>
    <property type="molecule type" value="Genomic_DNA"/>
</dbReference>
<evidence type="ECO:0000313" key="2">
    <source>
        <dbReference type="EMBL" id="GID59124.1"/>
    </source>
</evidence>
<evidence type="ECO:0000256" key="1">
    <source>
        <dbReference type="SAM" id="SignalP"/>
    </source>
</evidence>
<organism evidence="2 3">
    <name type="scientific">Actinoplanes couchii</name>
    <dbReference type="NCBI Taxonomy" id="403638"/>
    <lineage>
        <taxon>Bacteria</taxon>
        <taxon>Bacillati</taxon>
        <taxon>Actinomycetota</taxon>
        <taxon>Actinomycetes</taxon>
        <taxon>Micromonosporales</taxon>
        <taxon>Micromonosporaceae</taxon>
        <taxon>Actinoplanes</taxon>
    </lineage>
</organism>
<reference evidence="2 3" key="1">
    <citation type="submission" date="2021-01" db="EMBL/GenBank/DDBJ databases">
        <title>Whole genome shotgun sequence of Actinoplanes couchii NBRC 106145.</title>
        <authorList>
            <person name="Komaki H."/>
            <person name="Tamura T."/>
        </authorList>
    </citation>
    <scope>NUCLEOTIDE SEQUENCE [LARGE SCALE GENOMIC DNA]</scope>
    <source>
        <strain evidence="2 3">NBRC 106145</strain>
    </source>
</reference>
<dbReference type="Proteomes" id="UP000612282">
    <property type="component" value="Unassembled WGS sequence"/>
</dbReference>
<evidence type="ECO:0000313" key="3">
    <source>
        <dbReference type="Proteomes" id="UP000612282"/>
    </source>
</evidence>
<proteinExistence type="predicted"/>
<name>A0ABQ3XKT8_9ACTN</name>
<accession>A0ABQ3XKT8</accession>
<protein>
    <recommendedName>
        <fullName evidence="4">PknH-like extracellular domain-containing protein</fullName>
    </recommendedName>
</protein>
<evidence type="ECO:0008006" key="4">
    <source>
        <dbReference type="Google" id="ProtNLM"/>
    </source>
</evidence>